<gene>
    <name evidence="12" type="ORF">LSTR_LSTR003810</name>
</gene>
<sequence length="716" mass="80253">MSGVDRTPDKSRIMYSKHTEEKHTFVYKKLVVPTTKRSIYWKCFGFPANEAGEILTKVKIICLLCKTVISYNGNTSNLRMHMQSKHLNELNELEASSPPKKPRIEPKPKNTKKKVSNMYTTDIDGAIQVDANMHIISDPNAVLEEADSASNLRVVLKDTGDNDNIAFLMSSEDHDHFGHSQPSDRSKISDAIAEMAVLDLHLPDVVQSVGFQRLVATLRSPCEIPSKANLTDDILPRMYDSCRESIKDSLAMCAESSYAISFEEWLAASGDSYITMSVHFQQSVHSISIDANSENFKQGNEEQLQTKVLTTIQCSPLFDADHWWNLIDREMKDWGISKDSISAVIMGTSYEPLITALKNNDLTLIPCLLHTLQDICSRCCFMTPVVSTILTKIRTILAIIFRSSTAQATLRIQENLLQLEDGILSNDYPRAWISTYVMLEQLAVRRTILPNVVENLESATSNVTLLSDEEWAIVEDIVNVLEPFKVTTMTLAEEKAPLISLLKPLMWQLVSVHLKVRDLDSEFAQELKKSLSDMLKERYQDTFVNEMLKCATTLDPRFKQLPYSAEESKVMLSSTIRDALIKSMAERGILSSENSSGEMEDSKRKARLSGMKLLLGGVCTTSSSLSVDARAELEIALYQGEPNASLDQCPLVWWQKASSKFANLARLAAFYNCVPATATPPSRIPVDAQVRFDLKRAKLSADCIDKLIFLNANYIC</sequence>
<evidence type="ECO:0000313" key="13">
    <source>
        <dbReference type="Proteomes" id="UP000291343"/>
    </source>
</evidence>
<dbReference type="AlphaFoldDB" id="A0A482XF13"/>
<dbReference type="SUPFAM" id="SSF57667">
    <property type="entry name" value="beta-beta-alpha zinc fingers"/>
    <property type="match status" value="1"/>
</dbReference>
<dbReference type="Pfam" id="PF05699">
    <property type="entry name" value="Dimer_Tnp_hAT"/>
    <property type="match status" value="1"/>
</dbReference>
<keyword evidence="7" id="KW-0804">Transcription</keyword>
<dbReference type="GO" id="GO:0046983">
    <property type="term" value="F:protein dimerization activity"/>
    <property type="evidence" value="ECO:0007669"/>
    <property type="project" value="InterPro"/>
</dbReference>
<evidence type="ECO:0000256" key="7">
    <source>
        <dbReference type="ARBA" id="ARBA00023163"/>
    </source>
</evidence>
<evidence type="ECO:0000256" key="8">
    <source>
        <dbReference type="ARBA" id="ARBA00023242"/>
    </source>
</evidence>
<feature type="domain" description="BED-type" evidence="11">
    <location>
        <begin position="35"/>
        <end position="93"/>
    </location>
</feature>
<keyword evidence="6" id="KW-0238">DNA-binding</keyword>
<comment type="caution">
    <text evidence="12">The sequence shown here is derived from an EMBL/GenBank/DDBJ whole genome shotgun (WGS) entry which is preliminary data.</text>
</comment>
<dbReference type="GO" id="GO:0008270">
    <property type="term" value="F:zinc ion binding"/>
    <property type="evidence" value="ECO:0007669"/>
    <property type="project" value="UniProtKB-KW"/>
</dbReference>
<evidence type="ECO:0000256" key="10">
    <source>
        <dbReference type="SAM" id="MobiDB-lite"/>
    </source>
</evidence>
<evidence type="ECO:0000259" key="11">
    <source>
        <dbReference type="PROSITE" id="PS50808"/>
    </source>
</evidence>
<dbReference type="GO" id="GO:0009791">
    <property type="term" value="P:post-embryonic development"/>
    <property type="evidence" value="ECO:0007669"/>
    <property type="project" value="UniProtKB-ARBA"/>
</dbReference>
<dbReference type="PROSITE" id="PS50808">
    <property type="entry name" value="ZF_BED"/>
    <property type="match status" value="1"/>
</dbReference>
<evidence type="ECO:0000256" key="5">
    <source>
        <dbReference type="ARBA" id="ARBA00023015"/>
    </source>
</evidence>
<reference evidence="12 13" key="1">
    <citation type="journal article" date="2017" name="Gigascience">
        <title>Genome sequence of the small brown planthopper, Laodelphax striatellus.</title>
        <authorList>
            <person name="Zhu J."/>
            <person name="Jiang F."/>
            <person name="Wang X."/>
            <person name="Yang P."/>
            <person name="Bao Y."/>
            <person name="Zhao W."/>
            <person name="Wang W."/>
            <person name="Lu H."/>
            <person name="Wang Q."/>
            <person name="Cui N."/>
            <person name="Li J."/>
            <person name="Chen X."/>
            <person name="Luo L."/>
            <person name="Yu J."/>
            <person name="Kang L."/>
            <person name="Cui F."/>
        </authorList>
    </citation>
    <scope>NUCLEOTIDE SEQUENCE [LARGE SCALE GENOMIC DNA]</scope>
    <source>
        <strain evidence="12">Lst14</strain>
    </source>
</reference>
<dbReference type="GO" id="GO:0005634">
    <property type="term" value="C:nucleus"/>
    <property type="evidence" value="ECO:0007669"/>
    <property type="project" value="UniProtKB-SubCell"/>
</dbReference>
<dbReference type="Pfam" id="PF02892">
    <property type="entry name" value="zf-BED"/>
    <property type="match status" value="1"/>
</dbReference>
<dbReference type="InterPro" id="IPR052035">
    <property type="entry name" value="ZnF_BED_domain_contain"/>
</dbReference>
<dbReference type="InParanoid" id="A0A482XF13"/>
<dbReference type="InterPro" id="IPR036236">
    <property type="entry name" value="Znf_C2H2_sf"/>
</dbReference>
<accession>A0A482XF13</accession>
<dbReference type="FunCoup" id="A0A482XF13">
    <property type="interactions" value="172"/>
</dbReference>
<dbReference type="SUPFAM" id="SSF53098">
    <property type="entry name" value="Ribonuclease H-like"/>
    <property type="match status" value="1"/>
</dbReference>
<dbReference type="InterPro" id="IPR003656">
    <property type="entry name" value="Znf_BED"/>
</dbReference>
<evidence type="ECO:0000256" key="4">
    <source>
        <dbReference type="ARBA" id="ARBA00022833"/>
    </source>
</evidence>
<evidence type="ECO:0000256" key="9">
    <source>
        <dbReference type="PROSITE-ProRule" id="PRU00027"/>
    </source>
</evidence>
<keyword evidence="13" id="KW-1185">Reference proteome</keyword>
<dbReference type="GO" id="GO:0003677">
    <property type="term" value="F:DNA binding"/>
    <property type="evidence" value="ECO:0007669"/>
    <property type="project" value="UniProtKB-KW"/>
</dbReference>
<comment type="subcellular location">
    <subcellularLocation>
        <location evidence="1">Nucleus</location>
    </subcellularLocation>
</comment>
<evidence type="ECO:0000256" key="1">
    <source>
        <dbReference type="ARBA" id="ARBA00004123"/>
    </source>
</evidence>
<name>A0A482XF13_LAOST</name>
<dbReference type="InterPro" id="IPR008906">
    <property type="entry name" value="HATC_C_dom"/>
</dbReference>
<proteinExistence type="predicted"/>
<evidence type="ECO:0000256" key="2">
    <source>
        <dbReference type="ARBA" id="ARBA00022723"/>
    </source>
</evidence>
<dbReference type="PANTHER" id="PTHR46481:SF10">
    <property type="entry name" value="ZINC FINGER BED DOMAIN-CONTAINING PROTEIN 39"/>
    <property type="match status" value="1"/>
</dbReference>
<dbReference type="Proteomes" id="UP000291343">
    <property type="component" value="Unassembled WGS sequence"/>
</dbReference>
<organism evidence="12 13">
    <name type="scientific">Laodelphax striatellus</name>
    <name type="common">Small brown planthopper</name>
    <name type="synonym">Delphax striatella</name>
    <dbReference type="NCBI Taxonomy" id="195883"/>
    <lineage>
        <taxon>Eukaryota</taxon>
        <taxon>Metazoa</taxon>
        <taxon>Ecdysozoa</taxon>
        <taxon>Arthropoda</taxon>
        <taxon>Hexapoda</taxon>
        <taxon>Insecta</taxon>
        <taxon>Pterygota</taxon>
        <taxon>Neoptera</taxon>
        <taxon>Paraneoptera</taxon>
        <taxon>Hemiptera</taxon>
        <taxon>Auchenorrhyncha</taxon>
        <taxon>Fulgoroidea</taxon>
        <taxon>Delphacidae</taxon>
        <taxon>Criomorphinae</taxon>
        <taxon>Laodelphax</taxon>
    </lineage>
</organism>
<keyword evidence="4" id="KW-0862">Zinc</keyword>
<feature type="region of interest" description="Disordered" evidence="10">
    <location>
        <begin position="93"/>
        <end position="114"/>
    </location>
</feature>
<evidence type="ECO:0000313" key="12">
    <source>
        <dbReference type="EMBL" id="RZF44170.1"/>
    </source>
</evidence>
<evidence type="ECO:0000256" key="3">
    <source>
        <dbReference type="ARBA" id="ARBA00022771"/>
    </source>
</evidence>
<protein>
    <recommendedName>
        <fullName evidence="11">BED-type domain-containing protein</fullName>
    </recommendedName>
</protein>
<dbReference type="EMBL" id="QKKF02011224">
    <property type="protein sequence ID" value="RZF44170.1"/>
    <property type="molecule type" value="Genomic_DNA"/>
</dbReference>
<dbReference type="STRING" id="195883.A0A482XF13"/>
<dbReference type="OrthoDB" id="1607513at2759"/>
<keyword evidence="2" id="KW-0479">Metal-binding</keyword>
<keyword evidence="5" id="KW-0805">Transcription regulation</keyword>
<keyword evidence="8" id="KW-0539">Nucleus</keyword>
<dbReference type="InterPro" id="IPR012337">
    <property type="entry name" value="RNaseH-like_sf"/>
</dbReference>
<dbReference type="PANTHER" id="PTHR46481">
    <property type="entry name" value="ZINC FINGER BED DOMAIN-CONTAINING PROTEIN 4"/>
    <property type="match status" value="1"/>
</dbReference>
<keyword evidence="3 9" id="KW-0863">Zinc-finger</keyword>
<evidence type="ECO:0000256" key="6">
    <source>
        <dbReference type="ARBA" id="ARBA00023125"/>
    </source>
</evidence>
<dbReference type="SMART" id="SM00614">
    <property type="entry name" value="ZnF_BED"/>
    <property type="match status" value="1"/>
</dbReference>